<dbReference type="GeneID" id="27134421"/>
<feature type="binding site" evidence="8">
    <location>
        <position position="218"/>
    </location>
    <ligand>
        <name>GTP</name>
        <dbReference type="ChEBI" id="CHEBI:37565"/>
    </ligand>
</feature>
<dbReference type="GO" id="GO:0005525">
    <property type="term" value="F:GTP binding"/>
    <property type="evidence" value="ECO:0007669"/>
    <property type="project" value="UniProtKB-UniRule"/>
</dbReference>
<feature type="domain" description="Tubulin/FtsZ GTPase" evidence="11">
    <location>
        <begin position="37"/>
        <end position="236"/>
    </location>
</feature>
<dbReference type="GO" id="GO:0032153">
    <property type="term" value="C:cell division site"/>
    <property type="evidence" value="ECO:0007669"/>
    <property type="project" value="UniProtKB-UniRule"/>
</dbReference>
<dbReference type="HAMAP" id="MF_00909">
    <property type="entry name" value="FtsZ"/>
    <property type="match status" value="1"/>
</dbReference>
<dbReference type="PATRIC" id="fig|1432656.3.peg.380"/>
<dbReference type="Proteomes" id="UP000062043">
    <property type="component" value="Chromosome"/>
</dbReference>
<dbReference type="PANTHER" id="PTHR30314">
    <property type="entry name" value="CELL DIVISION PROTEIN FTSZ-RELATED"/>
    <property type="match status" value="1"/>
</dbReference>
<evidence type="ECO:0000313" key="13">
    <source>
        <dbReference type="EMBL" id="AJC71084.1"/>
    </source>
</evidence>
<evidence type="ECO:0000256" key="1">
    <source>
        <dbReference type="ARBA" id="ARBA00009690"/>
    </source>
</evidence>
<organism evidence="13 14">
    <name type="scientific">Thermococcus guaymasensis DSM 11113</name>
    <dbReference type="NCBI Taxonomy" id="1432656"/>
    <lineage>
        <taxon>Archaea</taxon>
        <taxon>Methanobacteriati</taxon>
        <taxon>Methanobacteriota</taxon>
        <taxon>Thermococci</taxon>
        <taxon>Thermococcales</taxon>
        <taxon>Thermococcaceae</taxon>
        <taxon>Thermococcus</taxon>
    </lineage>
</organism>
<dbReference type="Pfam" id="PF12327">
    <property type="entry name" value="FtsZ_C"/>
    <property type="match status" value="1"/>
</dbReference>
<evidence type="ECO:0000256" key="6">
    <source>
        <dbReference type="ARBA" id="ARBA00023210"/>
    </source>
</evidence>
<keyword evidence="14" id="KW-1185">Reference proteome</keyword>
<dbReference type="Pfam" id="PF00091">
    <property type="entry name" value="Tubulin"/>
    <property type="match status" value="1"/>
</dbReference>
<dbReference type="EMBL" id="CP007140">
    <property type="protein sequence ID" value="AJC71084.1"/>
    <property type="molecule type" value="Genomic_DNA"/>
</dbReference>
<dbReference type="InterPro" id="IPR018316">
    <property type="entry name" value="Tubulin/FtsZ_2-layer-sand-dom"/>
</dbReference>
<evidence type="ECO:0000256" key="2">
    <source>
        <dbReference type="ARBA" id="ARBA00022490"/>
    </source>
</evidence>
<evidence type="ECO:0000259" key="12">
    <source>
        <dbReference type="SMART" id="SM00865"/>
    </source>
</evidence>
<dbReference type="InterPro" id="IPR036525">
    <property type="entry name" value="Tubulin/FtsZ_GTPase_sf"/>
</dbReference>
<evidence type="ECO:0000256" key="7">
    <source>
        <dbReference type="ARBA" id="ARBA00023306"/>
    </source>
</evidence>
<dbReference type="SUPFAM" id="SSF55307">
    <property type="entry name" value="Tubulin C-terminal domain-like"/>
    <property type="match status" value="1"/>
</dbReference>
<evidence type="ECO:0000256" key="9">
    <source>
        <dbReference type="NCBIfam" id="TIGR00065"/>
    </source>
</evidence>
<comment type="subunit">
    <text evidence="8">Homodimer. Polymerizes to form a dynamic ring structure in a strictly GTP-dependent manner. Interacts directly with several other division proteins.</text>
</comment>
<dbReference type="InterPro" id="IPR000158">
    <property type="entry name" value="Cell_div_FtsZ"/>
</dbReference>
<protein>
    <recommendedName>
        <fullName evidence="8 9">Cell division protein FtsZ</fullName>
    </recommendedName>
</protein>
<keyword evidence="2 8" id="KW-0963">Cytoplasm</keyword>
<name>A0A0X1KII2_9EURY</name>
<dbReference type="GO" id="GO:0051258">
    <property type="term" value="P:protein polymerization"/>
    <property type="evidence" value="ECO:0007669"/>
    <property type="project" value="UniProtKB-UniRule"/>
</dbReference>
<dbReference type="STRING" id="1432656.X802_01950"/>
<dbReference type="OrthoDB" id="371908at2157"/>
<proteinExistence type="inferred from homology"/>
<accession>A0A0X1KII2</accession>
<dbReference type="InterPro" id="IPR045061">
    <property type="entry name" value="FtsZ/CetZ"/>
</dbReference>
<comment type="similarity">
    <text evidence="1 8 10">Belongs to the FtsZ family.</text>
</comment>
<dbReference type="InterPro" id="IPR003008">
    <property type="entry name" value="Tubulin_FtsZ_GTPase"/>
</dbReference>
<feature type="binding site" evidence="8">
    <location>
        <position position="175"/>
    </location>
    <ligand>
        <name>GTP</name>
        <dbReference type="ChEBI" id="CHEBI:37565"/>
    </ligand>
</feature>
<evidence type="ECO:0000256" key="5">
    <source>
        <dbReference type="ARBA" id="ARBA00023134"/>
    </source>
</evidence>
<keyword evidence="5 8" id="KW-0342">GTP-binding</keyword>
<dbReference type="SMART" id="SM00865">
    <property type="entry name" value="Tubulin_C"/>
    <property type="match status" value="1"/>
</dbReference>
<dbReference type="PRINTS" id="PR00423">
    <property type="entry name" value="CELLDVISFTSZ"/>
</dbReference>
<dbReference type="InterPro" id="IPR008280">
    <property type="entry name" value="Tub_FtsZ_C"/>
</dbReference>
<dbReference type="InterPro" id="IPR020805">
    <property type="entry name" value="Cell_div_FtsZ_CS"/>
</dbReference>
<dbReference type="GO" id="GO:0003924">
    <property type="term" value="F:GTPase activity"/>
    <property type="evidence" value="ECO:0007669"/>
    <property type="project" value="UniProtKB-UniRule"/>
</dbReference>
<evidence type="ECO:0000256" key="4">
    <source>
        <dbReference type="ARBA" id="ARBA00022741"/>
    </source>
</evidence>
<comment type="subcellular location">
    <subcellularLocation>
        <location evidence="8">Cytoplasm</location>
    </subcellularLocation>
    <text evidence="8">Assembles at midcell at the inner surface of the cytoplasmic membrane.</text>
</comment>
<dbReference type="AlphaFoldDB" id="A0A0X1KII2"/>
<dbReference type="PANTHER" id="PTHR30314:SF9">
    <property type="entry name" value="CELL DIVISION PROTEIN FTSZ 2"/>
    <property type="match status" value="1"/>
</dbReference>
<evidence type="ECO:0000256" key="10">
    <source>
        <dbReference type="RuleBase" id="RU003360"/>
    </source>
</evidence>
<keyword evidence="3 8" id="KW-0132">Cell division</keyword>
<dbReference type="PROSITE" id="PS01134">
    <property type="entry name" value="FTSZ_1"/>
    <property type="match status" value="1"/>
</dbReference>
<comment type="caution">
    <text evidence="8">Lacks conserved residue(s) required for the propagation of feature annotation.</text>
</comment>
<feature type="binding site" evidence="8">
    <location>
        <begin position="132"/>
        <end position="134"/>
    </location>
    <ligand>
        <name>GTP</name>
        <dbReference type="ChEBI" id="CHEBI:37565"/>
    </ligand>
</feature>
<evidence type="ECO:0000313" key="14">
    <source>
        <dbReference type="Proteomes" id="UP000062043"/>
    </source>
</evidence>
<dbReference type="GO" id="GO:0005737">
    <property type="term" value="C:cytoplasm"/>
    <property type="evidence" value="ECO:0007669"/>
    <property type="project" value="UniProtKB-SubCell"/>
</dbReference>
<gene>
    <name evidence="8" type="primary">ftsZ</name>
    <name evidence="13" type="ORF">X802_01950</name>
</gene>
<keyword evidence="7 8" id="KW-0131">Cell cycle</keyword>
<dbReference type="PROSITE" id="PS01135">
    <property type="entry name" value="FTSZ_2"/>
    <property type="match status" value="1"/>
</dbReference>
<feature type="binding site" evidence="8">
    <location>
        <position position="171"/>
    </location>
    <ligand>
        <name>GTP</name>
        <dbReference type="ChEBI" id="CHEBI:37565"/>
    </ligand>
</feature>
<dbReference type="Gene3D" id="3.40.50.1440">
    <property type="entry name" value="Tubulin/FtsZ, GTPase domain"/>
    <property type="match status" value="1"/>
</dbReference>
<evidence type="ECO:0000256" key="8">
    <source>
        <dbReference type="HAMAP-Rule" id="MF_00909"/>
    </source>
</evidence>
<keyword evidence="6 8" id="KW-0717">Septation</keyword>
<dbReference type="SUPFAM" id="SSF52490">
    <property type="entry name" value="Tubulin nucleotide-binding domain-like"/>
    <property type="match status" value="1"/>
</dbReference>
<dbReference type="FunFam" id="3.40.50.1440:FF:000023">
    <property type="entry name" value="Cell division protein FtsZ"/>
    <property type="match status" value="1"/>
</dbReference>
<dbReference type="SMART" id="SM00864">
    <property type="entry name" value="Tubulin"/>
    <property type="match status" value="1"/>
</dbReference>
<keyword evidence="4 8" id="KW-0547">Nucleotide-binding</keyword>
<comment type="function">
    <text evidence="8">Essential cell division protein that forms a contractile ring structure (Z ring) at the future cell division site. The regulation of the ring assembly controls the timing and the location of cell division. One of the functions of the FtsZ ring is to recruit other cell division proteins to the septum to produce a new cell wall between the dividing cells. Binds GTP and shows GTPase activity.</text>
</comment>
<dbReference type="CDD" id="cd02201">
    <property type="entry name" value="FtsZ_type1"/>
    <property type="match status" value="1"/>
</dbReference>
<dbReference type="KEGG" id="tgy:X802_01950"/>
<sequence>MVFKLLEQAGIKLDLEEGTEVEKKADFYGEDFDDFIKIAIVGVGGSGNNTITRLYELGVEGAELIAMNTDAQHLSRVKAHKKLLLGREITHGKGSGGDPRIGYKAAEASAHEIAKTVGDVDLVFITAGMGNGTGTGAAPVVAKVIKEHARNSGRFREPLVVSVVTFPFKTEGTLRLEKARAGIKALLQYSDTVIIIENDKLLKLVPNLPISAAFRFADEIIARMVKGITETIKLPSMVNIDFADVYSVMKDGGAALIGIGESDSKNRAVEAVKAALENKMLDVKFGSGNKALVHFTVGPDVNLGEINEAMEVVYNNLGAKSEIKWGARVDEDMGKVVRAMVIMTGVESPHILGGETALTTRSDSVVLPEEPKPFPFTDKATKPSKDLYAILSGNDKPEKKGDDEYRKRIEKILEGIEEL</sequence>
<feature type="domain" description="Tubulin/FtsZ 2-layer sandwich" evidence="12">
    <location>
        <begin position="238"/>
        <end position="355"/>
    </location>
</feature>
<dbReference type="GO" id="GO:0043093">
    <property type="term" value="P:FtsZ-dependent cytokinesis"/>
    <property type="evidence" value="ECO:0007669"/>
    <property type="project" value="UniProtKB-UniRule"/>
</dbReference>
<reference evidence="13 14" key="1">
    <citation type="submission" date="2014-01" db="EMBL/GenBank/DDBJ databases">
        <title>Genome sequencing of Thermococcus guaymasensis.</title>
        <authorList>
            <person name="Zhang X."/>
            <person name="Alvare G."/>
            <person name="Fristensky B."/>
            <person name="Chen L."/>
            <person name="Suen T."/>
            <person name="Chen Q."/>
            <person name="Ma K."/>
        </authorList>
    </citation>
    <scope>NUCLEOTIDE SEQUENCE [LARGE SCALE GENOMIC DNA]</scope>
    <source>
        <strain evidence="13 14">DSM 11113</strain>
    </source>
</reference>
<evidence type="ECO:0000256" key="3">
    <source>
        <dbReference type="ARBA" id="ARBA00022618"/>
    </source>
</evidence>
<dbReference type="InterPro" id="IPR024757">
    <property type="entry name" value="FtsZ_C"/>
</dbReference>
<dbReference type="RefSeq" id="WP_062370511.1">
    <property type="nucleotide sequence ID" value="NZ_CP007140.1"/>
</dbReference>
<evidence type="ECO:0000259" key="11">
    <source>
        <dbReference type="SMART" id="SM00864"/>
    </source>
</evidence>
<dbReference type="NCBIfam" id="TIGR00065">
    <property type="entry name" value="ftsZ"/>
    <property type="match status" value="1"/>
</dbReference>